<protein>
    <submittedName>
        <fullName evidence="5">L-tyrosine decarboxylase</fullName>
    </submittedName>
</protein>
<dbReference type="GO" id="GO:0030170">
    <property type="term" value="F:pyridoxal phosphate binding"/>
    <property type="evidence" value="ECO:0007669"/>
    <property type="project" value="InterPro"/>
</dbReference>
<organism evidence="5 6">
    <name type="scientific">Escovopsis weberi</name>
    <dbReference type="NCBI Taxonomy" id="150374"/>
    <lineage>
        <taxon>Eukaryota</taxon>
        <taxon>Fungi</taxon>
        <taxon>Dikarya</taxon>
        <taxon>Ascomycota</taxon>
        <taxon>Pezizomycotina</taxon>
        <taxon>Sordariomycetes</taxon>
        <taxon>Hypocreomycetidae</taxon>
        <taxon>Hypocreales</taxon>
        <taxon>Hypocreaceae</taxon>
        <taxon>Escovopsis</taxon>
    </lineage>
</organism>
<proteinExistence type="predicted"/>
<evidence type="ECO:0000256" key="3">
    <source>
        <dbReference type="ARBA" id="ARBA00023239"/>
    </source>
</evidence>
<dbReference type="InterPro" id="IPR015421">
    <property type="entry name" value="PyrdxlP-dep_Trfase_major"/>
</dbReference>
<dbReference type="InterPro" id="IPR050477">
    <property type="entry name" value="GrpII_AminoAcid_Decarb"/>
</dbReference>
<dbReference type="Gene3D" id="3.40.640.10">
    <property type="entry name" value="Type I PLP-dependent aspartate aminotransferase-like (Major domain)"/>
    <property type="match status" value="1"/>
</dbReference>
<dbReference type="STRING" id="150374.A0A0M8MW84"/>
<name>A0A0M8MW84_ESCWE</name>
<feature type="modified residue" description="N6-(pyridoxal phosphate)lysine" evidence="4">
    <location>
        <position position="347"/>
    </location>
</feature>
<keyword evidence="6" id="KW-1185">Reference proteome</keyword>
<evidence type="ECO:0000256" key="1">
    <source>
        <dbReference type="ARBA" id="ARBA00001933"/>
    </source>
</evidence>
<comment type="cofactor">
    <cofactor evidence="1 4">
        <name>pyridoxal 5'-phosphate</name>
        <dbReference type="ChEBI" id="CHEBI:597326"/>
    </cofactor>
</comment>
<dbReference type="InterPro" id="IPR002129">
    <property type="entry name" value="PyrdxlP-dep_de-COase"/>
</dbReference>
<reference evidence="5 6" key="1">
    <citation type="submission" date="2015-07" db="EMBL/GenBank/DDBJ databases">
        <title>The genome of the fungus Escovopsis weberi, a specialized disease agent of ant agriculture.</title>
        <authorList>
            <person name="de Man T.J."/>
            <person name="Stajich J.E."/>
            <person name="Kubicek C.P."/>
            <person name="Chenthamara K."/>
            <person name="Atanasova L."/>
            <person name="Druzhinina I.S."/>
            <person name="Birnbaum S."/>
            <person name="Barribeau S.M."/>
            <person name="Teiling C."/>
            <person name="Suen G."/>
            <person name="Currie C."/>
            <person name="Gerardo N.M."/>
        </authorList>
    </citation>
    <scope>NUCLEOTIDE SEQUENCE [LARGE SCALE GENOMIC DNA]</scope>
</reference>
<dbReference type="SUPFAM" id="SSF53383">
    <property type="entry name" value="PLP-dependent transferases"/>
    <property type="match status" value="1"/>
</dbReference>
<comment type="caution">
    <text evidence="5">The sequence shown here is derived from an EMBL/GenBank/DDBJ whole genome shotgun (WGS) entry which is preliminary data.</text>
</comment>
<evidence type="ECO:0000313" key="5">
    <source>
        <dbReference type="EMBL" id="KOS20616.1"/>
    </source>
</evidence>
<dbReference type="InterPro" id="IPR015424">
    <property type="entry name" value="PyrdxlP-dep_Trfase"/>
</dbReference>
<dbReference type="GO" id="GO:0016830">
    <property type="term" value="F:carbon-carbon lyase activity"/>
    <property type="evidence" value="ECO:0007669"/>
    <property type="project" value="InterPro"/>
</dbReference>
<sequence length="634" mass="70928">MASQLRRMLSLPVGGRPDACSPEQKQHAIISSHFLGPKAENMDHLRAIVSEVLDSHGQARRSYFPEDGDFITPAMRDQPAYRSSVEALKQRIRGISEELERNSIPFWSPRLCQASDDDDDVDDDESQPGHRNGWKPFKDLTTWELLNLRPTTILELPIRLTEEYSISPTSLQDALRKFSIQTVGKEYFERDDTFGLKGTGKFFVSSTKHYSWPKGGAITGLGSDNFLDVAVDQDARMNCKDLERKLQNCIDNRIPVFGVVAIIGSTEHGACDPLDKILQVRKRCEAKGLSFSVHCDAAWGGYFRTTLPPQVGGQSLPFVPSLGLREHTIRQLRSLAHADSVTIDPHKSGYINYPAGGLCYRDGRMRYLVTWTSPIVSHSKGESDTSMGLCGVEGSKPGAAAVAAWAAHESIGLNHLGYGRLLGEALFTSTKLYCHWATMTRDGEDLMVVPLNRLPSEIKGLGTRAIESDKNRIRGILSMSNKELHDDETRFRFFAELGGDLMINAFACNFRVDGRPCQDIEEINRLNRRIFQRLSVTKPAKLGNEKGNGAKKTPLWLTTSNFSHAKFGDCLVHFKKRLGLTHERSLNQGNLSFLVNVTMSPWPSDSLLLQEMADCFKTIAEEETKVRVEMRPKR</sequence>
<evidence type="ECO:0000313" key="6">
    <source>
        <dbReference type="Proteomes" id="UP000053831"/>
    </source>
</evidence>
<keyword evidence="2 4" id="KW-0663">Pyridoxal phosphate</keyword>
<dbReference type="PANTHER" id="PTHR42735:SF4">
    <property type="entry name" value="PYRIDOXAL PHOSPHATE-DEPENDENT DECARBOXYLASE FAMILY PROTEIN"/>
    <property type="match status" value="1"/>
</dbReference>
<dbReference type="GO" id="GO:0019752">
    <property type="term" value="P:carboxylic acid metabolic process"/>
    <property type="evidence" value="ECO:0007669"/>
    <property type="project" value="InterPro"/>
</dbReference>
<dbReference type="Pfam" id="PF00282">
    <property type="entry name" value="Pyridoxal_deC"/>
    <property type="match status" value="1"/>
</dbReference>
<evidence type="ECO:0000256" key="4">
    <source>
        <dbReference type="PIRSR" id="PIRSR602129-50"/>
    </source>
</evidence>
<gene>
    <name evidence="5" type="ORF">ESCO_005393</name>
</gene>
<dbReference type="Proteomes" id="UP000053831">
    <property type="component" value="Unassembled WGS sequence"/>
</dbReference>
<keyword evidence="3" id="KW-0456">Lyase</keyword>
<dbReference type="OrthoDB" id="2161780at2759"/>
<accession>A0A0M8MW84</accession>
<dbReference type="AlphaFoldDB" id="A0A0M8MW84"/>
<dbReference type="PANTHER" id="PTHR42735">
    <property type="match status" value="1"/>
</dbReference>
<dbReference type="EMBL" id="LGSR01000017">
    <property type="protein sequence ID" value="KOS20616.1"/>
    <property type="molecule type" value="Genomic_DNA"/>
</dbReference>
<evidence type="ECO:0000256" key="2">
    <source>
        <dbReference type="ARBA" id="ARBA00022898"/>
    </source>
</evidence>